<name>A0ACB6YY77_THEGA</name>
<reference evidence="1" key="1">
    <citation type="submission" date="2019-10" db="EMBL/GenBank/DDBJ databases">
        <authorList>
            <consortium name="DOE Joint Genome Institute"/>
            <person name="Kuo A."/>
            <person name="Miyauchi S."/>
            <person name="Kiss E."/>
            <person name="Drula E."/>
            <person name="Kohler A."/>
            <person name="Sanchez-Garcia M."/>
            <person name="Andreopoulos B."/>
            <person name="Barry K.W."/>
            <person name="Bonito G."/>
            <person name="Buee M."/>
            <person name="Carver A."/>
            <person name="Chen C."/>
            <person name="Cichocki N."/>
            <person name="Clum A."/>
            <person name="Culley D."/>
            <person name="Crous P.W."/>
            <person name="Fauchery L."/>
            <person name="Girlanda M."/>
            <person name="Hayes R."/>
            <person name="Keri Z."/>
            <person name="Labutti K."/>
            <person name="Lipzen A."/>
            <person name="Lombard V."/>
            <person name="Magnuson J."/>
            <person name="Maillard F."/>
            <person name="Morin E."/>
            <person name="Murat C."/>
            <person name="Nolan M."/>
            <person name="Ohm R."/>
            <person name="Pangilinan J."/>
            <person name="Pereira M."/>
            <person name="Perotto S."/>
            <person name="Peter M."/>
            <person name="Riley R."/>
            <person name="Sitrit Y."/>
            <person name="Stielow B."/>
            <person name="Szollosi G."/>
            <person name="Zifcakova L."/>
            <person name="Stursova M."/>
            <person name="Spatafora J.W."/>
            <person name="Tedersoo L."/>
            <person name="Vaario L.-M."/>
            <person name="Yamada A."/>
            <person name="Yan M."/>
            <person name="Wang P."/>
            <person name="Xu J."/>
            <person name="Bruns T."/>
            <person name="Baldrian P."/>
            <person name="Vilgalys R."/>
            <person name="Henrissat B."/>
            <person name="Grigoriev I.V."/>
            <person name="Hibbett D."/>
            <person name="Nagy L.G."/>
            <person name="Martin F.M."/>
        </authorList>
    </citation>
    <scope>NUCLEOTIDE SEQUENCE</scope>
    <source>
        <strain evidence="1">P2</strain>
    </source>
</reference>
<dbReference type="Proteomes" id="UP000886501">
    <property type="component" value="Unassembled WGS sequence"/>
</dbReference>
<gene>
    <name evidence="1" type="ORF">BDM02DRAFT_2470956</name>
</gene>
<keyword evidence="2" id="KW-1185">Reference proteome</keyword>
<sequence>MTFGQVQLKDNYDHEPCRIWKLIPAKSDTKSQPEQEQTPSKLPPYDGSERCTCSHHTTETSDDRFGTTVTEVAVTTTTTTVTTRKKYRVEGDQIHP</sequence>
<evidence type="ECO:0000313" key="2">
    <source>
        <dbReference type="Proteomes" id="UP000886501"/>
    </source>
</evidence>
<reference evidence="1" key="2">
    <citation type="journal article" date="2020" name="Nat. Commun.">
        <title>Large-scale genome sequencing of mycorrhizal fungi provides insights into the early evolution of symbiotic traits.</title>
        <authorList>
            <person name="Miyauchi S."/>
            <person name="Kiss E."/>
            <person name="Kuo A."/>
            <person name="Drula E."/>
            <person name="Kohler A."/>
            <person name="Sanchez-Garcia M."/>
            <person name="Morin E."/>
            <person name="Andreopoulos B."/>
            <person name="Barry K.W."/>
            <person name="Bonito G."/>
            <person name="Buee M."/>
            <person name="Carver A."/>
            <person name="Chen C."/>
            <person name="Cichocki N."/>
            <person name="Clum A."/>
            <person name="Culley D."/>
            <person name="Crous P.W."/>
            <person name="Fauchery L."/>
            <person name="Girlanda M."/>
            <person name="Hayes R.D."/>
            <person name="Keri Z."/>
            <person name="LaButti K."/>
            <person name="Lipzen A."/>
            <person name="Lombard V."/>
            <person name="Magnuson J."/>
            <person name="Maillard F."/>
            <person name="Murat C."/>
            <person name="Nolan M."/>
            <person name="Ohm R.A."/>
            <person name="Pangilinan J."/>
            <person name="Pereira M.F."/>
            <person name="Perotto S."/>
            <person name="Peter M."/>
            <person name="Pfister S."/>
            <person name="Riley R."/>
            <person name="Sitrit Y."/>
            <person name="Stielow J.B."/>
            <person name="Szollosi G."/>
            <person name="Zifcakova L."/>
            <person name="Stursova M."/>
            <person name="Spatafora J.W."/>
            <person name="Tedersoo L."/>
            <person name="Vaario L.M."/>
            <person name="Yamada A."/>
            <person name="Yan M."/>
            <person name="Wang P."/>
            <person name="Xu J."/>
            <person name="Bruns T."/>
            <person name="Baldrian P."/>
            <person name="Vilgalys R."/>
            <person name="Dunand C."/>
            <person name="Henrissat B."/>
            <person name="Grigoriev I.V."/>
            <person name="Hibbett D."/>
            <person name="Nagy L.G."/>
            <person name="Martin F.M."/>
        </authorList>
    </citation>
    <scope>NUCLEOTIDE SEQUENCE</scope>
    <source>
        <strain evidence="1">P2</strain>
    </source>
</reference>
<proteinExistence type="predicted"/>
<dbReference type="EMBL" id="MU118585">
    <property type="protein sequence ID" value="KAF9642237.1"/>
    <property type="molecule type" value="Genomic_DNA"/>
</dbReference>
<organism evidence="1 2">
    <name type="scientific">Thelephora ganbajun</name>
    <name type="common">Ganba fungus</name>
    <dbReference type="NCBI Taxonomy" id="370292"/>
    <lineage>
        <taxon>Eukaryota</taxon>
        <taxon>Fungi</taxon>
        <taxon>Dikarya</taxon>
        <taxon>Basidiomycota</taxon>
        <taxon>Agaricomycotina</taxon>
        <taxon>Agaricomycetes</taxon>
        <taxon>Thelephorales</taxon>
        <taxon>Thelephoraceae</taxon>
        <taxon>Thelephora</taxon>
    </lineage>
</organism>
<comment type="caution">
    <text evidence="1">The sequence shown here is derived from an EMBL/GenBank/DDBJ whole genome shotgun (WGS) entry which is preliminary data.</text>
</comment>
<protein>
    <submittedName>
        <fullName evidence="1">Uncharacterized protein</fullName>
    </submittedName>
</protein>
<evidence type="ECO:0000313" key="1">
    <source>
        <dbReference type="EMBL" id="KAF9642237.1"/>
    </source>
</evidence>
<accession>A0ACB6YY77</accession>